<comment type="similarity">
    <text evidence="1">Belongs to the protein-tyrosine phosphatase family.</text>
</comment>
<accession>A0A7X0SN19</accession>
<dbReference type="Proteomes" id="UP000564644">
    <property type="component" value="Unassembled WGS sequence"/>
</dbReference>
<dbReference type="RefSeq" id="WP_185128428.1">
    <property type="nucleotide sequence ID" value="NZ_JACJVO010000009.1"/>
</dbReference>
<dbReference type="PROSITE" id="PS00383">
    <property type="entry name" value="TYR_PHOSPHATASE_1"/>
    <property type="match status" value="1"/>
</dbReference>
<dbReference type="EMBL" id="JACJVO010000009">
    <property type="protein sequence ID" value="MBB6730758.1"/>
    <property type="molecule type" value="Genomic_DNA"/>
</dbReference>
<evidence type="ECO:0000313" key="4">
    <source>
        <dbReference type="Proteomes" id="UP000564644"/>
    </source>
</evidence>
<dbReference type="SUPFAM" id="SSF52799">
    <property type="entry name" value="(Phosphotyrosine protein) phosphatases II"/>
    <property type="match status" value="1"/>
</dbReference>
<dbReference type="InterPro" id="IPR029021">
    <property type="entry name" value="Prot-tyrosine_phosphatase-like"/>
</dbReference>
<organism evidence="3 4">
    <name type="scientific">Cohnella zeiphila</name>
    <dbReference type="NCBI Taxonomy" id="2761120"/>
    <lineage>
        <taxon>Bacteria</taxon>
        <taxon>Bacillati</taxon>
        <taxon>Bacillota</taxon>
        <taxon>Bacilli</taxon>
        <taxon>Bacillales</taxon>
        <taxon>Paenibacillaceae</taxon>
        <taxon>Cohnella</taxon>
    </lineage>
</organism>
<name>A0A7X0SN19_9BACL</name>
<keyword evidence="4" id="KW-1185">Reference proteome</keyword>
<proteinExistence type="inferred from homology"/>
<dbReference type="InterPro" id="IPR026893">
    <property type="entry name" value="Tyr/Ser_Pase_IphP-type"/>
</dbReference>
<dbReference type="Pfam" id="PF13350">
    <property type="entry name" value="Y_phosphatase3"/>
    <property type="match status" value="1"/>
</dbReference>
<dbReference type="GO" id="GO:0004721">
    <property type="term" value="F:phosphoprotein phosphatase activity"/>
    <property type="evidence" value="ECO:0007669"/>
    <property type="project" value="InterPro"/>
</dbReference>
<dbReference type="InterPro" id="IPR016130">
    <property type="entry name" value="Tyr_Pase_AS"/>
</dbReference>
<evidence type="ECO:0000256" key="1">
    <source>
        <dbReference type="ARBA" id="ARBA00009580"/>
    </source>
</evidence>
<comment type="caution">
    <text evidence="3">The sequence shown here is derived from an EMBL/GenBank/DDBJ whole genome shotgun (WGS) entry which is preliminary data.</text>
</comment>
<sequence>MTLLPLYQERRIRMEGASNVRDLGGYPTSFGRHVRRGVFFRADSLHRLTERDQEELVGRGVRSVIDLRHARELQESENVFASSGRLAYHNVSLFNPADTATTDLGRLGDLYVDMLENRRQPLLRVFELLSADPREAVLFHCAAGKDRTGVIAALLLELAGVAHEVIVADYAMTAACLTPLMEELRRTRPESVSAELYERFLGAEPEEMEKMLAHLAGRYDGAEEYLMSIGLAPEQVEGLKKKLLGA</sequence>
<dbReference type="InterPro" id="IPR000387">
    <property type="entry name" value="Tyr_Pase_dom"/>
</dbReference>
<reference evidence="3 4" key="1">
    <citation type="submission" date="2020-08" db="EMBL/GenBank/DDBJ databases">
        <title>Cohnella phylogeny.</title>
        <authorList>
            <person name="Dunlap C."/>
        </authorList>
    </citation>
    <scope>NUCLEOTIDE SEQUENCE [LARGE SCALE GENOMIC DNA]</scope>
    <source>
        <strain evidence="3 4">CBP 2801</strain>
    </source>
</reference>
<feature type="domain" description="Tyrosine specific protein phosphatases" evidence="2">
    <location>
        <begin position="109"/>
        <end position="199"/>
    </location>
</feature>
<evidence type="ECO:0000259" key="2">
    <source>
        <dbReference type="PROSITE" id="PS50056"/>
    </source>
</evidence>
<dbReference type="Gene3D" id="3.90.190.10">
    <property type="entry name" value="Protein tyrosine phosphatase superfamily"/>
    <property type="match status" value="1"/>
</dbReference>
<protein>
    <submittedName>
        <fullName evidence="3">Tyrosine-protein phosphatase</fullName>
    </submittedName>
</protein>
<evidence type="ECO:0000313" key="3">
    <source>
        <dbReference type="EMBL" id="MBB6730758.1"/>
    </source>
</evidence>
<dbReference type="PANTHER" id="PTHR31126">
    <property type="entry name" value="TYROSINE-PROTEIN PHOSPHATASE"/>
    <property type="match status" value="1"/>
</dbReference>
<gene>
    <name evidence="3" type="ORF">H7C18_07550</name>
</gene>
<dbReference type="PROSITE" id="PS50056">
    <property type="entry name" value="TYR_PHOSPHATASE_2"/>
    <property type="match status" value="1"/>
</dbReference>
<dbReference type="AlphaFoldDB" id="A0A7X0SN19"/>
<dbReference type="PANTHER" id="PTHR31126:SF1">
    <property type="entry name" value="TYROSINE SPECIFIC PROTEIN PHOSPHATASES DOMAIN-CONTAINING PROTEIN"/>
    <property type="match status" value="1"/>
</dbReference>